<evidence type="ECO:0000259" key="5">
    <source>
        <dbReference type="Pfam" id="PF01425"/>
    </source>
</evidence>
<dbReference type="GO" id="GO:0030956">
    <property type="term" value="C:glutamyl-tRNA(Gln) amidotransferase complex"/>
    <property type="evidence" value="ECO:0007669"/>
    <property type="project" value="InterPro"/>
</dbReference>
<dbReference type="InterPro" id="IPR004412">
    <property type="entry name" value="GatA"/>
</dbReference>
<dbReference type="SUPFAM" id="SSF75304">
    <property type="entry name" value="Amidase signature (AS) enzymes"/>
    <property type="match status" value="1"/>
</dbReference>
<dbReference type="GO" id="GO:0016740">
    <property type="term" value="F:transferase activity"/>
    <property type="evidence" value="ECO:0007669"/>
    <property type="project" value="UniProtKB-KW"/>
</dbReference>
<name>A0A3P3ZQY8_9ZZZZ</name>
<dbReference type="EMBL" id="UOYP01000568">
    <property type="protein sequence ID" value="VAY89291.1"/>
    <property type="molecule type" value="Genomic_DNA"/>
</dbReference>
<evidence type="ECO:0000256" key="3">
    <source>
        <dbReference type="ARBA" id="ARBA00022840"/>
    </source>
</evidence>
<keyword evidence="3" id="KW-0067">ATP-binding</keyword>
<dbReference type="PANTHER" id="PTHR11895">
    <property type="entry name" value="TRANSAMIDASE"/>
    <property type="match status" value="1"/>
</dbReference>
<evidence type="ECO:0000256" key="1">
    <source>
        <dbReference type="ARBA" id="ARBA00022598"/>
    </source>
</evidence>
<accession>A0A3P3ZQY8</accession>
<dbReference type="GO" id="GO:0006412">
    <property type="term" value="P:translation"/>
    <property type="evidence" value="ECO:0007669"/>
    <property type="project" value="UniProtKB-KW"/>
</dbReference>
<dbReference type="Gene3D" id="3.90.1300.10">
    <property type="entry name" value="Amidase signature (AS) domain"/>
    <property type="match status" value="1"/>
</dbReference>
<organism evidence="6">
    <name type="scientific">mine drainage metagenome</name>
    <dbReference type="NCBI Taxonomy" id="410659"/>
    <lineage>
        <taxon>unclassified sequences</taxon>
        <taxon>metagenomes</taxon>
        <taxon>ecological metagenomes</taxon>
    </lineage>
</organism>
<evidence type="ECO:0000256" key="4">
    <source>
        <dbReference type="ARBA" id="ARBA00022917"/>
    </source>
</evidence>
<dbReference type="HAMAP" id="MF_00120">
    <property type="entry name" value="GatA"/>
    <property type="match status" value="1"/>
</dbReference>
<dbReference type="InterPro" id="IPR023631">
    <property type="entry name" value="Amidase_dom"/>
</dbReference>
<dbReference type="InterPro" id="IPR000120">
    <property type="entry name" value="Amidase"/>
</dbReference>
<evidence type="ECO:0000256" key="2">
    <source>
        <dbReference type="ARBA" id="ARBA00022741"/>
    </source>
</evidence>
<keyword evidence="6" id="KW-0808">Transferase</keyword>
<dbReference type="GO" id="GO:0050567">
    <property type="term" value="F:glutaminyl-tRNA synthase (glutamine-hydrolyzing) activity"/>
    <property type="evidence" value="ECO:0007669"/>
    <property type="project" value="UniProtKB-EC"/>
</dbReference>
<dbReference type="NCBIfam" id="TIGR00132">
    <property type="entry name" value="gatA"/>
    <property type="match status" value="1"/>
</dbReference>
<keyword evidence="2" id="KW-0547">Nucleotide-binding</keyword>
<protein>
    <submittedName>
        <fullName evidence="6">Glutamyl-tRNA(Gln) amidotransferase subunit A</fullName>
        <ecNumber evidence="6">6.3.5.7</ecNumber>
    </submittedName>
</protein>
<dbReference type="AlphaFoldDB" id="A0A3P3ZQY8"/>
<dbReference type="GO" id="GO:0005524">
    <property type="term" value="F:ATP binding"/>
    <property type="evidence" value="ECO:0007669"/>
    <property type="project" value="UniProtKB-KW"/>
</dbReference>
<dbReference type="Pfam" id="PF01425">
    <property type="entry name" value="Amidase"/>
    <property type="match status" value="1"/>
</dbReference>
<feature type="domain" description="Amidase" evidence="5">
    <location>
        <begin position="24"/>
        <end position="466"/>
    </location>
</feature>
<keyword evidence="1 6" id="KW-0436">Ligase</keyword>
<dbReference type="EC" id="6.3.5.7" evidence="6"/>
<reference evidence="6" key="1">
    <citation type="submission" date="2018-10" db="EMBL/GenBank/DDBJ databases">
        <authorList>
            <person name="Plewniak F."/>
        </authorList>
    </citation>
    <scope>NUCLEOTIDE SEQUENCE</scope>
</reference>
<keyword evidence="4" id="KW-0648">Protein biosynthesis</keyword>
<proteinExistence type="inferred from homology"/>
<gene>
    <name evidence="6" type="primary">gatA</name>
    <name evidence="6" type="ORF">CARN8_610004</name>
</gene>
<dbReference type="InterPro" id="IPR036928">
    <property type="entry name" value="AS_sf"/>
</dbReference>
<dbReference type="GO" id="GO:0005739">
    <property type="term" value="C:mitochondrion"/>
    <property type="evidence" value="ECO:0007669"/>
    <property type="project" value="UniProtKB-ARBA"/>
</dbReference>
<dbReference type="PANTHER" id="PTHR11895:SF151">
    <property type="entry name" value="GLUTAMYL-TRNA(GLN) AMIDOTRANSFERASE SUBUNIT A"/>
    <property type="match status" value="1"/>
</dbReference>
<evidence type="ECO:0000313" key="6">
    <source>
        <dbReference type="EMBL" id="VAY89291.1"/>
    </source>
</evidence>
<sequence length="489" mass="52829">MNLDDTSLRMLCAGLRERTFSSEELTQAYLQRIEQYNTRLGCFITVDPERSLSQARAADIRLARGEGGPLLGIPVAHKDIFCTEGWLTTCGSRMLSNFVAPYDAHVIQRFKEAGSVILGKTNMDEFAMGSSNETSFYGPVHNPWQLTHVPGGSSGGSAAAVAARLAPLATATDTGGPIRQPAAFCGISGLKPTYGRVSRYGMIAFASSLDQGGLMAPSAADLAWSLGTLTGFDERDATSVARPEEDFGAQLEHSLEGLRIGLPRQYFGSGIAPGVAQAVEEALRVYESRGARLVEVDLPHSELSVPVYYVLAPAEASSNLSRYDGVRYGWRASQYGDLNEMIARSRAEGFGAEVKLRILTGAYVLSQGYYDAYYLQAQRVRRLIQQDFLQAFEQCDVLMGPTTPSTAFRFGDKGSDPVQMYLSDIFTIGVNLAGLPGMSIPVGFDGQGLPVGLQLIGPHFSEARLLAVAHGYQQATDWHARVPGRGEQA</sequence>